<proteinExistence type="predicted"/>
<keyword evidence="3" id="KW-1185">Reference proteome</keyword>
<keyword evidence="1" id="KW-0812">Transmembrane</keyword>
<keyword evidence="1" id="KW-1133">Transmembrane helix</keyword>
<evidence type="ECO:0000256" key="1">
    <source>
        <dbReference type="SAM" id="Phobius"/>
    </source>
</evidence>
<reference evidence="2 3" key="1">
    <citation type="submission" date="2023-03" db="EMBL/GenBank/DDBJ databases">
        <title>Thalassotalea loyana LMG 22536T draft genome sequence.</title>
        <authorList>
            <person name="Sawabe T."/>
        </authorList>
    </citation>
    <scope>NUCLEOTIDE SEQUENCE [LARGE SCALE GENOMIC DNA]</scope>
    <source>
        <strain evidence="2 3">LMG 22536</strain>
    </source>
</reference>
<comment type="caution">
    <text evidence="2">The sequence shown here is derived from an EMBL/GenBank/DDBJ whole genome shotgun (WGS) entry which is preliminary data.</text>
</comment>
<gene>
    <name evidence="2" type="ORF">tloyanaT_07850</name>
</gene>
<dbReference type="Proteomes" id="UP001157134">
    <property type="component" value="Unassembled WGS sequence"/>
</dbReference>
<organism evidence="2 3">
    <name type="scientific">Thalassotalea loyana</name>
    <dbReference type="NCBI Taxonomy" id="280483"/>
    <lineage>
        <taxon>Bacteria</taxon>
        <taxon>Pseudomonadati</taxon>
        <taxon>Pseudomonadota</taxon>
        <taxon>Gammaproteobacteria</taxon>
        <taxon>Alteromonadales</taxon>
        <taxon>Colwelliaceae</taxon>
        <taxon>Thalassotalea</taxon>
    </lineage>
</organism>
<sequence length="58" mass="6885">MIRLFFLVPIIMCAIWWWYLKSKGYQAKDGIKGFSYIIGFNAVIIGFFVLMIWVTDYP</sequence>
<protein>
    <submittedName>
        <fullName evidence="2">Uncharacterized protein</fullName>
    </submittedName>
</protein>
<feature type="transmembrane region" description="Helical" evidence="1">
    <location>
        <begin position="34"/>
        <end position="54"/>
    </location>
</feature>
<evidence type="ECO:0000313" key="3">
    <source>
        <dbReference type="Proteomes" id="UP001157134"/>
    </source>
</evidence>
<accession>A0ABQ6H8T9</accession>
<evidence type="ECO:0000313" key="2">
    <source>
        <dbReference type="EMBL" id="GLX84533.1"/>
    </source>
</evidence>
<dbReference type="RefSeq" id="WP_284296124.1">
    <property type="nucleotide sequence ID" value="NZ_BSSV01000001.1"/>
</dbReference>
<feature type="transmembrane region" description="Helical" evidence="1">
    <location>
        <begin position="6"/>
        <end position="22"/>
    </location>
</feature>
<name>A0ABQ6H8T9_9GAMM</name>
<keyword evidence="1" id="KW-0472">Membrane</keyword>
<dbReference type="EMBL" id="BSSV01000001">
    <property type="protein sequence ID" value="GLX84533.1"/>
    <property type="molecule type" value="Genomic_DNA"/>
</dbReference>